<dbReference type="PROSITE" id="PS51755">
    <property type="entry name" value="OMPR_PHOB"/>
    <property type="match status" value="1"/>
</dbReference>
<dbReference type="InterPro" id="IPR039420">
    <property type="entry name" value="WalR-like"/>
</dbReference>
<dbReference type="SMART" id="SM00862">
    <property type="entry name" value="Trans_reg_C"/>
    <property type="match status" value="1"/>
</dbReference>
<sequence>MKILLAEDDATTAENIGAGLGAAGHHVRIASTGRDALALLEAEPFDLAVLDRLMPGGDGMSVLAAIRRRDRHLPVLMLTALGAIADRVEGLEAGADDYLVKPFALPELTARINALRRRWAAKKDEDGPEVSLRWGGLTLDLLDRQVRWQGAAIPVQPREFRLLEELLRAQGKLVTRTMLLESVWKLHFDPRTNIVETHLSRLRTRLADAGCGEAIETVRGAGYRMRDGV</sequence>
<evidence type="ECO:0000259" key="4">
    <source>
        <dbReference type="PROSITE" id="PS50110"/>
    </source>
</evidence>
<dbReference type="InterPro" id="IPR001867">
    <property type="entry name" value="OmpR/PhoB-type_DNA-bd"/>
</dbReference>
<proteinExistence type="predicted"/>
<protein>
    <submittedName>
        <fullName evidence="6">Response regulator transcription factor</fullName>
    </submittedName>
</protein>
<dbReference type="Pfam" id="PF00072">
    <property type="entry name" value="Response_reg"/>
    <property type="match status" value="1"/>
</dbReference>
<dbReference type="SMART" id="SM00448">
    <property type="entry name" value="REC"/>
    <property type="match status" value="1"/>
</dbReference>
<name>A0ABU5LT34_9SPHN</name>
<dbReference type="RefSeq" id="WP_219019657.1">
    <property type="nucleotide sequence ID" value="NZ_CP079203.1"/>
</dbReference>
<comment type="caution">
    <text evidence="6">The sequence shown here is derived from an EMBL/GenBank/DDBJ whole genome shotgun (WGS) entry which is preliminary data.</text>
</comment>
<feature type="DNA-binding region" description="OmpR/PhoB-type" evidence="3">
    <location>
        <begin position="129"/>
        <end position="227"/>
    </location>
</feature>
<evidence type="ECO:0000313" key="6">
    <source>
        <dbReference type="EMBL" id="MDZ7283088.1"/>
    </source>
</evidence>
<dbReference type="PANTHER" id="PTHR48111:SF76">
    <property type="entry name" value="TWO-COMPONENT RESPONSE REGULATOR"/>
    <property type="match status" value="1"/>
</dbReference>
<accession>A0ABU5LT34</accession>
<dbReference type="Pfam" id="PF00486">
    <property type="entry name" value="Trans_reg_C"/>
    <property type="match status" value="1"/>
</dbReference>
<evidence type="ECO:0000313" key="7">
    <source>
        <dbReference type="Proteomes" id="UP001292182"/>
    </source>
</evidence>
<reference evidence="7" key="1">
    <citation type="submission" date="2023-07" db="EMBL/GenBank/DDBJ databases">
        <title>Whole genome sequence analysis of rice epiphytic Sphingomonas sanguinis OsEp_Plm_15B2.</title>
        <authorList>
            <person name="Sahu K.P."/>
            <person name="Asharani P."/>
            <person name="Reddy B."/>
            <person name="Kumar A."/>
        </authorList>
    </citation>
    <scope>NUCLEOTIDE SEQUENCE [LARGE SCALE GENOMIC DNA]</scope>
    <source>
        <strain evidence="7">OsEp_Plm_15B2</strain>
    </source>
</reference>
<evidence type="ECO:0000256" key="2">
    <source>
        <dbReference type="PROSITE-ProRule" id="PRU00169"/>
    </source>
</evidence>
<dbReference type="CDD" id="cd00383">
    <property type="entry name" value="trans_reg_C"/>
    <property type="match status" value="1"/>
</dbReference>
<keyword evidence="1 3" id="KW-0238">DNA-binding</keyword>
<gene>
    <name evidence="6" type="ORF">N4G62_13755</name>
</gene>
<keyword evidence="2" id="KW-0597">Phosphoprotein</keyword>
<evidence type="ECO:0000259" key="5">
    <source>
        <dbReference type="PROSITE" id="PS51755"/>
    </source>
</evidence>
<organism evidence="6 7">
    <name type="scientific">Sphingomonas sanguinis</name>
    <dbReference type="NCBI Taxonomy" id="33051"/>
    <lineage>
        <taxon>Bacteria</taxon>
        <taxon>Pseudomonadati</taxon>
        <taxon>Pseudomonadota</taxon>
        <taxon>Alphaproteobacteria</taxon>
        <taxon>Sphingomonadales</taxon>
        <taxon>Sphingomonadaceae</taxon>
        <taxon>Sphingomonas</taxon>
    </lineage>
</organism>
<evidence type="ECO:0000256" key="3">
    <source>
        <dbReference type="PROSITE-ProRule" id="PRU01091"/>
    </source>
</evidence>
<dbReference type="PANTHER" id="PTHR48111">
    <property type="entry name" value="REGULATOR OF RPOS"/>
    <property type="match status" value="1"/>
</dbReference>
<evidence type="ECO:0000256" key="1">
    <source>
        <dbReference type="ARBA" id="ARBA00023125"/>
    </source>
</evidence>
<feature type="domain" description="Response regulatory" evidence="4">
    <location>
        <begin position="2"/>
        <end position="116"/>
    </location>
</feature>
<dbReference type="PROSITE" id="PS50110">
    <property type="entry name" value="RESPONSE_REGULATORY"/>
    <property type="match status" value="1"/>
</dbReference>
<dbReference type="InterPro" id="IPR001789">
    <property type="entry name" value="Sig_transdc_resp-reg_receiver"/>
</dbReference>
<feature type="modified residue" description="4-aspartylphosphate" evidence="2">
    <location>
        <position position="51"/>
    </location>
</feature>
<keyword evidence="7" id="KW-1185">Reference proteome</keyword>
<dbReference type="EMBL" id="JAOBTW010000016">
    <property type="protein sequence ID" value="MDZ7283088.1"/>
    <property type="molecule type" value="Genomic_DNA"/>
</dbReference>
<dbReference type="Proteomes" id="UP001292182">
    <property type="component" value="Unassembled WGS sequence"/>
</dbReference>
<feature type="domain" description="OmpR/PhoB-type" evidence="5">
    <location>
        <begin position="129"/>
        <end position="227"/>
    </location>
</feature>